<dbReference type="InterPro" id="IPR011991">
    <property type="entry name" value="ArsR-like_HTH"/>
</dbReference>
<dbReference type="Gene3D" id="1.10.10.10">
    <property type="entry name" value="Winged helix-like DNA-binding domain superfamily/Winged helix DNA-binding domain"/>
    <property type="match status" value="1"/>
</dbReference>
<evidence type="ECO:0000259" key="1">
    <source>
        <dbReference type="PROSITE" id="PS50995"/>
    </source>
</evidence>
<dbReference type="AlphaFoldDB" id="A0A161R2L3"/>
<dbReference type="Pfam" id="PF12802">
    <property type="entry name" value="MarR_2"/>
    <property type="match status" value="1"/>
</dbReference>
<dbReference type="GO" id="GO:0006950">
    <property type="term" value="P:response to stress"/>
    <property type="evidence" value="ECO:0007669"/>
    <property type="project" value="TreeGrafter"/>
</dbReference>
<protein>
    <recommendedName>
        <fullName evidence="1">HTH marR-type domain-containing protein</fullName>
    </recommendedName>
</protein>
<dbReference type="InterPro" id="IPR036390">
    <property type="entry name" value="WH_DNA-bd_sf"/>
</dbReference>
<dbReference type="GO" id="GO:0003700">
    <property type="term" value="F:DNA-binding transcription factor activity"/>
    <property type="evidence" value="ECO:0007669"/>
    <property type="project" value="InterPro"/>
</dbReference>
<dbReference type="InterPro" id="IPR036388">
    <property type="entry name" value="WH-like_DNA-bd_sf"/>
</dbReference>
<dbReference type="OrthoDB" id="9799368at2"/>
<gene>
    <name evidence="2" type="ORF">A4A58_06620</name>
</gene>
<dbReference type="PANTHER" id="PTHR33164:SF44">
    <property type="entry name" value="TRANSCRIPTIONAL REGULATORY PROTEIN"/>
    <property type="match status" value="1"/>
</dbReference>
<sequence length="159" mass="17593">MSPSSVKPSTARNQVNVIDLKKLDPLDDALALMYFGWRGMTRAADEYLATVGLSRVHHRILYAVLRGDGITMSDLLAILQISKQALHRPMKQLLDEGYVAVKRDPARHRFKILELTPAGRTVERIASGHERKIMARAFKKAGAGSQAAWSAVMAEAARD</sequence>
<keyword evidence="3" id="KW-1185">Reference proteome</keyword>
<evidence type="ECO:0000313" key="3">
    <source>
        <dbReference type="Proteomes" id="UP000076574"/>
    </source>
</evidence>
<reference evidence="2 3" key="1">
    <citation type="submission" date="2016-03" db="EMBL/GenBank/DDBJ databases">
        <title>Microsymbionts genomes from the relict species Vavilovia formosa (Stev.) Fed.</title>
        <authorList>
            <person name="Kopat V."/>
            <person name="Chirak E."/>
            <person name="Kimeklis A."/>
            <person name="Andronov E."/>
        </authorList>
    </citation>
    <scope>NUCLEOTIDE SEQUENCE [LARGE SCALE GENOMIC DNA]</scope>
    <source>
        <strain evidence="2 3">Vaf07</strain>
    </source>
</reference>
<dbReference type="InterPro" id="IPR000835">
    <property type="entry name" value="HTH_MarR-typ"/>
</dbReference>
<dbReference type="STRING" id="943830.A4A58_06620"/>
<name>A0A161R2L3_9BRAD</name>
<dbReference type="SUPFAM" id="SSF46785">
    <property type="entry name" value="Winged helix' DNA-binding domain"/>
    <property type="match status" value="1"/>
</dbReference>
<accession>A0A161R2L3</accession>
<organism evidence="2 3">
    <name type="scientific">Tardiphaga robiniae</name>
    <dbReference type="NCBI Taxonomy" id="943830"/>
    <lineage>
        <taxon>Bacteria</taxon>
        <taxon>Pseudomonadati</taxon>
        <taxon>Pseudomonadota</taxon>
        <taxon>Alphaproteobacteria</taxon>
        <taxon>Hyphomicrobiales</taxon>
        <taxon>Nitrobacteraceae</taxon>
        <taxon>Tardiphaga</taxon>
    </lineage>
</organism>
<dbReference type="SMART" id="SM00347">
    <property type="entry name" value="HTH_MARR"/>
    <property type="match status" value="1"/>
</dbReference>
<feature type="domain" description="HTH marR-type" evidence="1">
    <location>
        <begin position="23"/>
        <end position="158"/>
    </location>
</feature>
<proteinExistence type="predicted"/>
<dbReference type="RefSeq" id="WP_068733091.1">
    <property type="nucleotide sequence ID" value="NZ_LVYV01000012.1"/>
</dbReference>
<dbReference type="InterPro" id="IPR039422">
    <property type="entry name" value="MarR/SlyA-like"/>
</dbReference>
<comment type="caution">
    <text evidence="2">The sequence shown here is derived from an EMBL/GenBank/DDBJ whole genome shotgun (WGS) entry which is preliminary data.</text>
</comment>
<dbReference type="CDD" id="cd00090">
    <property type="entry name" value="HTH_ARSR"/>
    <property type="match status" value="1"/>
</dbReference>
<dbReference type="Proteomes" id="UP000076574">
    <property type="component" value="Unassembled WGS sequence"/>
</dbReference>
<evidence type="ECO:0000313" key="2">
    <source>
        <dbReference type="EMBL" id="KZD23071.1"/>
    </source>
</evidence>
<dbReference type="PANTHER" id="PTHR33164">
    <property type="entry name" value="TRANSCRIPTIONAL REGULATOR, MARR FAMILY"/>
    <property type="match status" value="1"/>
</dbReference>
<dbReference type="PROSITE" id="PS50995">
    <property type="entry name" value="HTH_MARR_2"/>
    <property type="match status" value="1"/>
</dbReference>
<dbReference type="EMBL" id="LVYV01000012">
    <property type="protein sequence ID" value="KZD23071.1"/>
    <property type="molecule type" value="Genomic_DNA"/>
</dbReference>